<feature type="transmembrane region" description="Helical" evidence="2">
    <location>
        <begin position="74"/>
        <end position="97"/>
    </location>
</feature>
<evidence type="ECO:0000313" key="4">
    <source>
        <dbReference type="Proteomes" id="UP001499895"/>
    </source>
</evidence>
<evidence type="ECO:0000256" key="1">
    <source>
        <dbReference type="SAM" id="MobiDB-lite"/>
    </source>
</evidence>
<protein>
    <recommendedName>
        <fullName evidence="5">EamA domain-containing protein</fullName>
    </recommendedName>
</protein>
<feature type="transmembrane region" description="Helical" evidence="2">
    <location>
        <begin position="198"/>
        <end position="219"/>
    </location>
</feature>
<keyword evidence="2" id="KW-0472">Membrane</keyword>
<evidence type="ECO:0000313" key="3">
    <source>
        <dbReference type="EMBL" id="GAA0470314.1"/>
    </source>
</evidence>
<reference evidence="3 4" key="1">
    <citation type="journal article" date="2019" name="Int. J. Syst. Evol. Microbiol.">
        <title>The Global Catalogue of Microorganisms (GCM) 10K type strain sequencing project: providing services to taxonomists for standard genome sequencing and annotation.</title>
        <authorList>
            <consortium name="The Broad Institute Genomics Platform"/>
            <consortium name="The Broad Institute Genome Sequencing Center for Infectious Disease"/>
            <person name="Wu L."/>
            <person name="Ma J."/>
        </authorList>
    </citation>
    <scope>NUCLEOTIDE SEQUENCE [LARGE SCALE GENOMIC DNA]</scope>
    <source>
        <strain evidence="3 4">JCM 10649</strain>
    </source>
</reference>
<feature type="transmembrane region" description="Helical" evidence="2">
    <location>
        <begin position="284"/>
        <end position="305"/>
    </location>
</feature>
<proteinExistence type="predicted"/>
<feature type="region of interest" description="Disordered" evidence="1">
    <location>
        <begin position="313"/>
        <end position="334"/>
    </location>
</feature>
<feature type="transmembrane region" description="Helical" evidence="2">
    <location>
        <begin position="45"/>
        <end position="62"/>
    </location>
</feature>
<gene>
    <name evidence="3" type="ORF">GCM10009544_35520</name>
</gene>
<accession>A0ABN1A8U1</accession>
<keyword evidence="4" id="KW-1185">Reference proteome</keyword>
<name>A0ABN1A8U1_9ACTN</name>
<feature type="transmembrane region" description="Helical" evidence="2">
    <location>
        <begin position="167"/>
        <end position="186"/>
    </location>
</feature>
<dbReference type="EMBL" id="BAAAHB010000037">
    <property type="protein sequence ID" value="GAA0470314.1"/>
    <property type="molecule type" value="Genomic_DNA"/>
</dbReference>
<feature type="transmembrane region" description="Helical" evidence="2">
    <location>
        <begin position="103"/>
        <end position="123"/>
    </location>
</feature>
<feature type="transmembrane region" description="Helical" evidence="2">
    <location>
        <begin position="231"/>
        <end position="249"/>
    </location>
</feature>
<dbReference type="Proteomes" id="UP001499895">
    <property type="component" value="Unassembled WGS sequence"/>
</dbReference>
<sequence>MKDSMRSVGRWGAMAGPLLVLAYCVINSVKSVVEGALVQELSPEYLAFNEFVIAQLFYLAVCKDKPGLVGAVRRSWPTILVFNVTTTLSWVAVLYALVVFEPVVANSIIVGLVPTITIVMGIRLRSGAKVLRWELVAAAGILASLVYLAMAAWSGESGIGSLSTGEFVFGLLTCLVTAVAVAGNTFCTKHLSQAGMTVGQMMACRFVLLIAVTFGTLLVRDSFSPYSAHNVLTILALSGLGVITSLYLLQQGIVRTEATTVSMLFGTNLLITYAAQLFDPRLERSGATLTGILLLSASMLLGVWARARAAAKPAAAPEPESPQQPQPVGSTEAT</sequence>
<evidence type="ECO:0008006" key="5">
    <source>
        <dbReference type="Google" id="ProtNLM"/>
    </source>
</evidence>
<feature type="transmembrane region" description="Helical" evidence="2">
    <location>
        <begin position="135"/>
        <end position="155"/>
    </location>
</feature>
<keyword evidence="2" id="KW-1133">Transmembrane helix</keyword>
<evidence type="ECO:0000256" key="2">
    <source>
        <dbReference type="SAM" id="Phobius"/>
    </source>
</evidence>
<feature type="transmembrane region" description="Helical" evidence="2">
    <location>
        <begin position="261"/>
        <end position="278"/>
    </location>
</feature>
<keyword evidence="2" id="KW-0812">Transmembrane</keyword>
<organism evidence="3 4">
    <name type="scientific">Streptomyces stramineus</name>
    <dbReference type="NCBI Taxonomy" id="173861"/>
    <lineage>
        <taxon>Bacteria</taxon>
        <taxon>Bacillati</taxon>
        <taxon>Actinomycetota</taxon>
        <taxon>Actinomycetes</taxon>
        <taxon>Kitasatosporales</taxon>
        <taxon>Streptomycetaceae</taxon>
        <taxon>Streptomyces</taxon>
    </lineage>
</organism>
<comment type="caution">
    <text evidence="3">The sequence shown here is derived from an EMBL/GenBank/DDBJ whole genome shotgun (WGS) entry which is preliminary data.</text>
</comment>